<dbReference type="AlphaFoldDB" id="A0A7J3XXX8"/>
<comment type="subunit">
    <text evidence="1">Homotetramer.</text>
</comment>
<dbReference type="EC" id="4.1.2.25" evidence="1"/>
<dbReference type="SUPFAM" id="SSF143560">
    <property type="entry name" value="MK0786-like"/>
    <property type="match status" value="1"/>
</dbReference>
<comment type="caution">
    <text evidence="1">Lacks conserved residue(s) required for the propagation of feature annotation.</text>
</comment>
<dbReference type="InterPro" id="IPR027508">
    <property type="entry name" value="DHN_aldolase_MptD"/>
</dbReference>
<feature type="binding site" evidence="1">
    <location>
        <position position="22"/>
    </location>
    <ligand>
        <name>substrate</name>
    </ligand>
</feature>
<protein>
    <recommendedName>
        <fullName evidence="1">Dihydroneopterin aldolase</fullName>
        <shortName evidence="1">DHNA</shortName>
        <ecNumber evidence="1">4.1.2.25</ecNumber>
    </recommendedName>
    <alternativeName>
        <fullName evidence="1">7,8-dihydroneopterin aldolase</fullName>
    </alternativeName>
</protein>
<evidence type="ECO:0000259" key="2">
    <source>
        <dbReference type="Pfam" id="PF04038"/>
    </source>
</evidence>
<keyword evidence="1" id="KW-0456">Lyase</keyword>
<dbReference type="Gene3D" id="3.30.1300.20">
    <property type="entry name" value="7,8-dihydroneopterin aldolase (MptD)"/>
    <property type="match status" value="1"/>
</dbReference>
<dbReference type="InterPro" id="IPR036839">
    <property type="entry name" value="MptD_sf"/>
</dbReference>
<dbReference type="HAMAP" id="MF_02130">
    <property type="entry name" value="DHNA_arch"/>
    <property type="match status" value="1"/>
</dbReference>
<evidence type="ECO:0000256" key="1">
    <source>
        <dbReference type="HAMAP-Rule" id="MF_02130"/>
    </source>
</evidence>
<sequence length="127" mass="14523">MLDPAAKFFTSKATERDRAVFEAGLALGMVVHQFTGVPLKSNGDAELLEKVIERSILAQPYRVKAKVSINRRFNHNPENPYDYTTLKTSDLNVLVEVKYGRVQVRARLKHIEELNFNLAYIEDIEET</sequence>
<proteinExistence type="inferred from homology"/>
<gene>
    <name evidence="1" type="primary">mptD</name>
    <name evidence="3" type="ORF">ENM60_01400</name>
</gene>
<feature type="domain" description="Dihydroneopterin aldolase MtpD C-terminal" evidence="2">
    <location>
        <begin position="14"/>
        <end position="122"/>
    </location>
</feature>
<accession>A0A7J3XXX8</accession>
<comment type="function">
    <text evidence="1">Catalyzes the conversion of 7,8-dihydroneopterin (H2Neo) to 6-hydroxymethyl-7,8-dihydropterin (6-HMD).</text>
</comment>
<comment type="caution">
    <text evidence="3">The sequence shown here is derived from an EMBL/GenBank/DDBJ whole genome shotgun (WGS) entry which is preliminary data.</text>
</comment>
<organism evidence="3">
    <name type="scientific">Thermogladius calderae</name>
    <dbReference type="NCBI Taxonomy" id="1200300"/>
    <lineage>
        <taxon>Archaea</taxon>
        <taxon>Thermoproteota</taxon>
        <taxon>Thermoprotei</taxon>
        <taxon>Desulfurococcales</taxon>
        <taxon>Desulfurococcaceae</taxon>
        <taxon>Thermogladius</taxon>
    </lineage>
</organism>
<dbReference type="GO" id="GO:0004150">
    <property type="term" value="F:dihydroneopterin aldolase activity"/>
    <property type="evidence" value="ECO:0007669"/>
    <property type="project" value="UniProtKB-UniRule"/>
</dbReference>
<reference evidence="3" key="1">
    <citation type="journal article" date="2020" name="mSystems">
        <title>Genome- and Community-Level Interaction Insights into Carbon Utilization and Element Cycling Functions of Hydrothermarchaeota in Hydrothermal Sediment.</title>
        <authorList>
            <person name="Zhou Z."/>
            <person name="Liu Y."/>
            <person name="Xu W."/>
            <person name="Pan J."/>
            <person name="Luo Z.H."/>
            <person name="Li M."/>
        </authorList>
    </citation>
    <scope>NUCLEOTIDE SEQUENCE [LARGE SCALE GENOMIC DNA]</scope>
    <source>
        <strain evidence="3">SpSt-110</strain>
    </source>
</reference>
<name>A0A7J3XXX8_9CREN</name>
<comment type="similarity">
    <text evidence="1">Belongs to the archaeal dihydroneopterin aldolase family.</text>
</comment>
<evidence type="ECO:0000313" key="3">
    <source>
        <dbReference type="EMBL" id="HHP67443.1"/>
    </source>
</evidence>
<dbReference type="Pfam" id="PF04038">
    <property type="entry name" value="DHNA"/>
    <property type="match status" value="1"/>
</dbReference>
<dbReference type="EMBL" id="DRYK01000025">
    <property type="protein sequence ID" value="HHP67443.1"/>
    <property type="molecule type" value="Genomic_DNA"/>
</dbReference>
<dbReference type="InterPro" id="IPR007181">
    <property type="entry name" value="MtpD_C"/>
</dbReference>
<comment type="catalytic activity">
    <reaction evidence="1">
        <text>7,8-dihydroneopterin = 6-hydroxymethyl-7,8-dihydropterin + glycolaldehyde</text>
        <dbReference type="Rhea" id="RHEA:10540"/>
        <dbReference type="ChEBI" id="CHEBI:17001"/>
        <dbReference type="ChEBI" id="CHEBI:17071"/>
        <dbReference type="ChEBI" id="CHEBI:44841"/>
        <dbReference type="EC" id="4.1.2.25"/>
    </reaction>
</comment>